<keyword evidence="4 8" id="KW-0812">Transmembrane</keyword>
<keyword evidence="14" id="KW-1185">Reference proteome</keyword>
<dbReference type="RefSeq" id="WP_068836774.1">
    <property type="nucleotide sequence ID" value="NZ_BMXC01000001.1"/>
</dbReference>
<comment type="subcellular location">
    <subcellularLocation>
        <location evidence="1 8">Cell outer membrane</location>
        <topology evidence="1 8">Multi-pass membrane protein</topology>
    </subcellularLocation>
</comment>
<dbReference type="AlphaFoldDB" id="A0A1I7H3S6"/>
<proteinExistence type="inferred from homology"/>
<dbReference type="OrthoDB" id="9768177at2"/>
<sequence>MKKNVLLSFLMIFAVLSSAWAQTQAVSGRVTSAADGSALPGVTVLEQGTTNGVTTGANGEYQLSVRPNATLVFRFIGMTTQQVPVDGRSTVNVQLATDQKLLEEVVVVGYGTQERRELTGATAQVTSEDVANLPIVGVDQAIQGRAAGVQISQNSGTPGGGITVRVRGATSISASNQPLYVVDGVPLTTGDFSQLGYGGQSVNAVSDINPNDIASIDILKDASAAAIYGSRAANGVVIITTKRGSANKTQVNLNAYAGTQSFWKEPDLLNAQEYTNIMMEAFVNDGFLSPLPEGEQYTPADFLDFYYGEDFEPADTDWMDRITRDASIKNYELSVSGGDEKTRYYVSGNYFDQEGVVIGSRYQRYSTRLNLDHQANDKFSFGASVQLSRSDNNRIISDNTITGPFANALAASPLFPVFTNAEGTEYSYPNFYYTNPVAEGTENDDETVNLRALGNITAKYMITPGLDFQVRGGYDALNVEERRYSPASFPGSFYEPQGGQAVNATTTVTKRLLEATLSYNKLYNDAHNVSSVIGASNENNLIKSASVTGEGFAGEQFRYVSSAAIVNAGSNSEVESSLVSFFGRVNYSYMDKYLLGVNFRADGSSRFGENNRFGYFPSVSAGWRVLEESFMSDINLLSELKLRASYGVTGNQAFGDFRFLGLYSGGSNYLDRPGLAQTQLANPDLKWEETKQFNVGTDIGFLNGRINLAFDYYIKNTDDLLFARPLPSQSGFSSVQFNVGGTKNTGVEFALNTVNITNPGNGFNWTTDFNISHNKNEVTELYEGQDIFYGFGGNSLLLREGEPIGTFYGFISDGIFSTQDEVPAERAVDRDGDGNLDTQAGDVNFRDLNGDNIITDEDLTIIGNAQPDVVGGFTNTFRYGGFDLSVFMQFSYGNEIANPAREYQMHLGAYDDNMVADVLDRWRQPGDVTDVPRATYLDENQNNRGNQSRFVYDGSYMRVKNVVLGYSLPKTFVERYSLRNVRLYAQAQNLFTFTDYPGFDPEVNYAGTSNTTLGVDFYTIPQSRTFTVGINLGL</sequence>
<evidence type="ECO:0000256" key="6">
    <source>
        <dbReference type="ARBA" id="ARBA00023136"/>
    </source>
</evidence>
<keyword evidence="2 8" id="KW-0813">Transport</keyword>
<dbReference type="InterPro" id="IPR023997">
    <property type="entry name" value="TonB-dep_OMP_SusC/RagA_CS"/>
</dbReference>
<dbReference type="InterPro" id="IPR037066">
    <property type="entry name" value="Plug_dom_sf"/>
</dbReference>
<gene>
    <name evidence="13" type="ORF">SAMN04487941_1481</name>
</gene>
<dbReference type="InterPro" id="IPR000531">
    <property type="entry name" value="Beta-barrel_TonB"/>
</dbReference>
<dbReference type="InterPro" id="IPR008969">
    <property type="entry name" value="CarboxyPept-like_regulatory"/>
</dbReference>
<dbReference type="GO" id="GO:0009279">
    <property type="term" value="C:cell outer membrane"/>
    <property type="evidence" value="ECO:0007669"/>
    <property type="project" value="UniProtKB-SubCell"/>
</dbReference>
<dbReference type="InterPro" id="IPR023996">
    <property type="entry name" value="TonB-dep_OMP_SusC/RagA"/>
</dbReference>
<dbReference type="InterPro" id="IPR039426">
    <property type="entry name" value="TonB-dep_rcpt-like"/>
</dbReference>
<evidence type="ECO:0000256" key="1">
    <source>
        <dbReference type="ARBA" id="ARBA00004571"/>
    </source>
</evidence>
<evidence type="ECO:0000256" key="5">
    <source>
        <dbReference type="ARBA" id="ARBA00023077"/>
    </source>
</evidence>
<dbReference type="Pfam" id="PF00593">
    <property type="entry name" value="TonB_dep_Rec_b-barrel"/>
    <property type="match status" value="1"/>
</dbReference>
<dbReference type="NCBIfam" id="TIGR04056">
    <property type="entry name" value="OMP_RagA_SusC"/>
    <property type="match status" value="1"/>
</dbReference>
<dbReference type="Gene3D" id="2.40.170.20">
    <property type="entry name" value="TonB-dependent receptor, beta-barrel domain"/>
    <property type="match status" value="1"/>
</dbReference>
<dbReference type="Proteomes" id="UP000182491">
    <property type="component" value="Unassembled WGS sequence"/>
</dbReference>
<evidence type="ECO:0000259" key="11">
    <source>
        <dbReference type="Pfam" id="PF00593"/>
    </source>
</evidence>
<protein>
    <submittedName>
        <fullName evidence="13">TonB-linked outer membrane protein, SusC/RagA family</fullName>
    </submittedName>
</protein>
<dbReference type="InterPro" id="IPR012910">
    <property type="entry name" value="Plug_dom"/>
</dbReference>
<comment type="similarity">
    <text evidence="8 9">Belongs to the TonB-dependent receptor family.</text>
</comment>
<dbReference type="EMBL" id="FPCA01000001">
    <property type="protein sequence ID" value="SFU55359.1"/>
    <property type="molecule type" value="Genomic_DNA"/>
</dbReference>
<evidence type="ECO:0000256" key="3">
    <source>
        <dbReference type="ARBA" id="ARBA00022452"/>
    </source>
</evidence>
<name>A0A1I7H3S6_9BACT</name>
<evidence type="ECO:0000256" key="2">
    <source>
        <dbReference type="ARBA" id="ARBA00022448"/>
    </source>
</evidence>
<keyword evidence="10" id="KW-0732">Signal</keyword>
<dbReference type="InterPro" id="IPR036942">
    <property type="entry name" value="Beta-barrel_TonB_sf"/>
</dbReference>
<feature type="signal peptide" evidence="10">
    <location>
        <begin position="1"/>
        <end position="21"/>
    </location>
</feature>
<dbReference type="Gene3D" id="2.60.40.1120">
    <property type="entry name" value="Carboxypeptidase-like, regulatory domain"/>
    <property type="match status" value="1"/>
</dbReference>
<dbReference type="Pfam" id="PF13715">
    <property type="entry name" value="CarbopepD_reg_2"/>
    <property type="match status" value="1"/>
</dbReference>
<evidence type="ECO:0000259" key="12">
    <source>
        <dbReference type="Pfam" id="PF07715"/>
    </source>
</evidence>
<dbReference type="PROSITE" id="PS52016">
    <property type="entry name" value="TONB_DEPENDENT_REC_3"/>
    <property type="match status" value="1"/>
</dbReference>
<evidence type="ECO:0000256" key="7">
    <source>
        <dbReference type="ARBA" id="ARBA00023237"/>
    </source>
</evidence>
<organism evidence="13 14">
    <name type="scientific">Pontibacter akesuensis</name>
    <dbReference type="NCBI Taxonomy" id="388950"/>
    <lineage>
        <taxon>Bacteria</taxon>
        <taxon>Pseudomonadati</taxon>
        <taxon>Bacteroidota</taxon>
        <taxon>Cytophagia</taxon>
        <taxon>Cytophagales</taxon>
        <taxon>Hymenobacteraceae</taxon>
        <taxon>Pontibacter</taxon>
    </lineage>
</organism>
<dbReference type="NCBIfam" id="TIGR04057">
    <property type="entry name" value="SusC_RagA_signa"/>
    <property type="match status" value="1"/>
</dbReference>
<evidence type="ECO:0000313" key="14">
    <source>
        <dbReference type="Proteomes" id="UP000182491"/>
    </source>
</evidence>
<dbReference type="Pfam" id="PF07715">
    <property type="entry name" value="Plug"/>
    <property type="match status" value="1"/>
</dbReference>
<dbReference type="SUPFAM" id="SSF56935">
    <property type="entry name" value="Porins"/>
    <property type="match status" value="1"/>
</dbReference>
<accession>A0A1I7H3S6</accession>
<reference evidence="14" key="1">
    <citation type="submission" date="2016-10" db="EMBL/GenBank/DDBJ databases">
        <authorList>
            <person name="Varghese N."/>
        </authorList>
    </citation>
    <scope>NUCLEOTIDE SEQUENCE [LARGE SCALE GENOMIC DNA]</scope>
    <source>
        <strain evidence="14">DSM 18820</strain>
    </source>
</reference>
<evidence type="ECO:0000313" key="13">
    <source>
        <dbReference type="EMBL" id="SFU55359.1"/>
    </source>
</evidence>
<dbReference type="FunFam" id="2.170.130.10:FF:000008">
    <property type="entry name" value="SusC/RagA family TonB-linked outer membrane protein"/>
    <property type="match status" value="1"/>
</dbReference>
<evidence type="ECO:0000256" key="4">
    <source>
        <dbReference type="ARBA" id="ARBA00022692"/>
    </source>
</evidence>
<feature type="chain" id="PRO_5010371518" evidence="10">
    <location>
        <begin position="22"/>
        <end position="1034"/>
    </location>
</feature>
<keyword evidence="7 8" id="KW-0998">Cell outer membrane</keyword>
<evidence type="ECO:0000256" key="9">
    <source>
        <dbReference type="RuleBase" id="RU003357"/>
    </source>
</evidence>
<feature type="domain" description="TonB-dependent receptor plug" evidence="12">
    <location>
        <begin position="115"/>
        <end position="236"/>
    </location>
</feature>
<dbReference type="SUPFAM" id="SSF49464">
    <property type="entry name" value="Carboxypeptidase regulatory domain-like"/>
    <property type="match status" value="1"/>
</dbReference>
<keyword evidence="3 8" id="KW-1134">Transmembrane beta strand</keyword>
<evidence type="ECO:0000256" key="8">
    <source>
        <dbReference type="PROSITE-ProRule" id="PRU01360"/>
    </source>
</evidence>
<evidence type="ECO:0000256" key="10">
    <source>
        <dbReference type="SAM" id="SignalP"/>
    </source>
</evidence>
<keyword evidence="6 8" id="KW-0472">Membrane</keyword>
<feature type="domain" description="TonB-dependent receptor-like beta-barrel" evidence="11">
    <location>
        <begin position="406"/>
        <end position="770"/>
    </location>
</feature>
<dbReference type="Gene3D" id="2.170.130.10">
    <property type="entry name" value="TonB-dependent receptor, plug domain"/>
    <property type="match status" value="1"/>
</dbReference>
<dbReference type="STRING" id="388950.GCA_001611675_00579"/>
<keyword evidence="5 9" id="KW-0798">TonB box</keyword>